<accession>Q3ASA2</accession>
<dbReference type="InterPro" id="IPR018739">
    <property type="entry name" value="DUF2281"/>
</dbReference>
<dbReference type="Pfam" id="PF10047">
    <property type="entry name" value="DUF2281"/>
    <property type="match status" value="1"/>
</dbReference>
<proteinExistence type="predicted"/>
<dbReference type="AlphaFoldDB" id="Q3ASA2"/>
<dbReference type="eggNOG" id="ENOG502ZUDQ">
    <property type="taxonomic scope" value="Bacteria"/>
</dbReference>
<gene>
    <name evidence="2" type="ordered locus">Cag_0858</name>
</gene>
<dbReference type="KEGG" id="cch:Cag_0858"/>
<evidence type="ECO:0000313" key="2">
    <source>
        <dbReference type="EMBL" id="ABB28123.1"/>
    </source>
</evidence>
<dbReference type="EMBL" id="CP000108">
    <property type="protein sequence ID" value="ABB28123.1"/>
    <property type="molecule type" value="Genomic_DNA"/>
</dbReference>
<feature type="domain" description="DUF2281" evidence="1">
    <location>
        <begin position="23"/>
        <end position="84"/>
    </location>
</feature>
<protein>
    <recommendedName>
        <fullName evidence="1">DUF2281 domain-containing protein</fullName>
    </recommendedName>
</protein>
<dbReference type="HOGENOM" id="CLU_2681009_0_0_10"/>
<name>Q3ASA2_CHLCH</name>
<reference evidence="2" key="1">
    <citation type="submission" date="2005-08" db="EMBL/GenBank/DDBJ databases">
        <title>Complete sequence of Chlorobium chlorochromatii CaD3.</title>
        <authorList>
            <person name="Copeland A."/>
            <person name="Lucas S."/>
            <person name="Lapidus A."/>
            <person name="Barry K."/>
            <person name="Detter J.C."/>
            <person name="Glavina T."/>
            <person name="Hammon N."/>
            <person name="Israni S."/>
            <person name="Pitluck S."/>
            <person name="Bryant D."/>
            <person name="Schmutz J."/>
            <person name="Larimer F."/>
            <person name="Land M."/>
            <person name="Kyrpides N."/>
            <person name="Ivanova N."/>
            <person name="Richardson P."/>
        </authorList>
    </citation>
    <scope>NUCLEOTIDE SEQUENCE [LARGE SCALE GENOMIC DNA]</scope>
    <source>
        <strain evidence="2">CaD3</strain>
    </source>
</reference>
<sequence>MLKSERFFTKFNCRRLIMTTVEKLYKTVQELPEPVISEILDFAEFLSKKRPVINKGSNISLLDLVGGLENSIAFNGNPLAIQKQLRNEWD</sequence>
<organism evidence="2">
    <name type="scientific">Chlorobium chlorochromatii (strain CaD3)</name>
    <dbReference type="NCBI Taxonomy" id="340177"/>
    <lineage>
        <taxon>Bacteria</taxon>
        <taxon>Pseudomonadati</taxon>
        <taxon>Chlorobiota</taxon>
        <taxon>Chlorobiia</taxon>
        <taxon>Chlorobiales</taxon>
        <taxon>Chlorobiaceae</taxon>
        <taxon>Chlorobium/Pelodictyon group</taxon>
        <taxon>Chlorobium</taxon>
    </lineage>
</organism>
<evidence type="ECO:0000259" key="1">
    <source>
        <dbReference type="Pfam" id="PF10047"/>
    </source>
</evidence>
<dbReference type="STRING" id="340177.Cag_0858"/>